<keyword evidence="5 7" id="KW-0326">Glycosidase</keyword>
<evidence type="ECO:0000256" key="3">
    <source>
        <dbReference type="ARBA" id="ARBA00023024"/>
    </source>
</evidence>
<comment type="catalytic activity">
    <reaction evidence="1">
        <text>Random endo-hydrolysis of N-acetyl-beta-D-glucosaminide (1-&gt;4)-beta-linkages in chitin and chitodextrins.</text>
        <dbReference type="EC" id="3.2.1.14"/>
    </reaction>
</comment>
<feature type="domain" description="GH18" evidence="11">
    <location>
        <begin position="115"/>
        <end position="398"/>
    </location>
</feature>
<keyword evidence="6" id="KW-0624">Polysaccharide degradation</keyword>
<comment type="caution">
    <text evidence="12">The sequence shown here is derived from an EMBL/GenBank/DDBJ whole genome shotgun (WGS) entry which is preliminary data.</text>
</comment>
<evidence type="ECO:0000256" key="6">
    <source>
        <dbReference type="ARBA" id="ARBA00023326"/>
    </source>
</evidence>
<keyword evidence="2 7" id="KW-0378">Hydrolase</keyword>
<organism evidence="12 13">
    <name type="scientific">Vanrija albida</name>
    <dbReference type="NCBI Taxonomy" id="181172"/>
    <lineage>
        <taxon>Eukaryota</taxon>
        <taxon>Fungi</taxon>
        <taxon>Dikarya</taxon>
        <taxon>Basidiomycota</taxon>
        <taxon>Agaricomycotina</taxon>
        <taxon>Tremellomycetes</taxon>
        <taxon>Trichosporonales</taxon>
        <taxon>Trichosporonaceae</taxon>
        <taxon>Vanrija</taxon>
    </lineage>
</organism>
<feature type="compositionally biased region" description="Basic residues" evidence="9">
    <location>
        <begin position="481"/>
        <end position="497"/>
    </location>
</feature>
<evidence type="ECO:0000256" key="10">
    <source>
        <dbReference type="SAM" id="SignalP"/>
    </source>
</evidence>
<evidence type="ECO:0000256" key="1">
    <source>
        <dbReference type="ARBA" id="ARBA00000822"/>
    </source>
</evidence>
<proteinExistence type="inferred from homology"/>
<dbReference type="GeneID" id="95982007"/>
<evidence type="ECO:0000256" key="2">
    <source>
        <dbReference type="ARBA" id="ARBA00022801"/>
    </source>
</evidence>
<dbReference type="SUPFAM" id="SSF51445">
    <property type="entry name" value="(Trans)glycosidases"/>
    <property type="match status" value="1"/>
</dbReference>
<accession>A0ABR3QFF7</accession>
<dbReference type="RefSeq" id="XP_069213156.1">
    <property type="nucleotide sequence ID" value="XM_069349612.1"/>
</dbReference>
<feature type="compositionally biased region" description="Low complexity" evidence="9">
    <location>
        <begin position="434"/>
        <end position="474"/>
    </location>
</feature>
<evidence type="ECO:0000313" key="12">
    <source>
        <dbReference type="EMBL" id="KAL1413212.1"/>
    </source>
</evidence>
<evidence type="ECO:0000313" key="13">
    <source>
        <dbReference type="Proteomes" id="UP001565368"/>
    </source>
</evidence>
<dbReference type="Gene3D" id="3.20.20.80">
    <property type="entry name" value="Glycosidases"/>
    <property type="match status" value="1"/>
</dbReference>
<dbReference type="InterPro" id="IPR001579">
    <property type="entry name" value="Glyco_hydro_18_chit_AS"/>
</dbReference>
<reference evidence="12 13" key="1">
    <citation type="submission" date="2023-08" db="EMBL/GenBank/DDBJ databases">
        <title>Annotated Genome Sequence of Vanrija albida AlHP1.</title>
        <authorList>
            <person name="Herzog R."/>
        </authorList>
    </citation>
    <scope>NUCLEOTIDE SEQUENCE [LARGE SCALE GENOMIC DNA]</scope>
    <source>
        <strain evidence="12 13">AlHP1</strain>
    </source>
</reference>
<evidence type="ECO:0000256" key="4">
    <source>
        <dbReference type="ARBA" id="ARBA00023277"/>
    </source>
</evidence>
<keyword evidence="13" id="KW-1185">Reference proteome</keyword>
<dbReference type="Proteomes" id="UP001565368">
    <property type="component" value="Unassembled WGS sequence"/>
</dbReference>
<feature type="region of interest" description="Disordered" evidence="9">
    <location>
        <begin position="72"/>
        <end position="108"/>
    </location>
</feature>
<sequence length="497" mass="50183">MLLAALLLLAVPRTSASRADCVPGRLVCRGSTLNLCTAGAWTAMVECRTGTVCSTEPVGCVSAVVAPEAVAQHAGATQPKPKPKPEPNGGGGASSNSSTQAPSGGRPSDSHFPAPHYVIYACDTVFANNVPPSVAELGGYNRLILAFYESTGYENSANVANWVGMAPAARAAVLAEYHAAGVALMLAVFGGTDKPTTGGVDARAFAARVASFVKEYGFDGIDVDYEDFAAFEGGTGVPWINEFHAAVRDALGPGYLISHGTSLPRCCLTPAPIAPWFAADKYADGGYAAVWRAVGASLDWFNLQYYNQADSYTTGTGYPGTSLAELRRAGIPWAKLVLGKPIDQAAAEGGYVPPAELGACVAQARALGWGGGVMFWEWIPKDDPAGILATVVGGGGGGDRGGGSGSSGDGSGSGSGSGAGSGAGNASTPTAAVAEASTPGATEAGATEAAPTASVAEPSGTADDTADTAATAGTERAFVARSRRHGHAPRRRLRHAS</sequence>
<dbReference type="InterPro" id="IPR017853">
    <property type="entry name" value="GH"/>
</dbReference>
<feature type="chain" id="PRO_5047327465" description="GH18 domain-containing protein" evidence="10">
    <location>
        <begin position="17"/>
        <end position="497"/>
    </location>
</feature>
<dbReference type="InterPro" id="IPR001223">
    <property type="entry name" value="Glyco_hydro18_cat"/>
</dbReference>
<dbReference type="Pfam" id="PF00704">
    <property type="entry name" value="Glyco_hydro_18"/>
    <property type="match status" value="1"/>
</dbReference>
<evidence type="ECO:0000256" key="7">
    <source>
        <dbReference type="RuleBase" id="RU000489"/>
    </source>
</evidence>
<dbReference type="EMBL" id="JBBXJM010000001">
    <property type="protein sequence ID" value="KAL1413212.1"/>
    <property type="molecule type" value="Genomic_DNA"/>
</dbReference>
<gene>
    <name evidence="12" type="ORF">Q8F55_000964</name>
</gene>
<dbReference type="PROSITE" id="PS01095">
    <property type="entry name" value="GH18_1"/>
    <property type="match status" value="1"/>
</dbReference>
<feature type="region of interest" description="Disordered" evidence="9">
    <location>
        <begin position="390"/>
        <end position="497"/>
    </location>
</feature>
<feature type="signal peptide" evidence="10">
    <location>
        <begin position="1"/>
        <end position="16"/>
    </location>
</feature>
<dbReference type="CDD" id="cd00598">
    <property type="entry name" value="GH18_chitinase-like"/>
    <property type="match status" value="1"/>
</dbReference>
<comment type="similarity">
    <text evidence="8">Belongs to the glycosyl hydrolase 18 family.</text>
</comment>
<evidence type="ECO:0000259" key="11">
    <source>
        <dbReference type="PROSITE" id="PS51910"/>
    </source>
</evidence>
<keyword evidence="3" id="KW-0146">Chitin degradation</keyword>
<dbReference type="PROSITE" id="PS51910">
    <property type="entry name" value="GH18_2"/>
    <property type="match status" value="1"/>
</dbReference>
<evidence type="ECO:0000256" key="8">
    <source>
        <dbReference type="RuleBase" id="RU004453"/>
    </source>
</evidence>
<keyword evidence="4" id="KW-0119">Carbohydrate metabolism</keyword>
<protein>
    <recommendedName>
        <fullName evidence="11">GH18 domain-containing protein</fullName>
    </recommendedName>
</protein>
<evidence type="ECO:0000256" key="9">
    <source>
        <dbReference type="SAM" id="MobiDB-lite"/>
    </source>
</evidence>
<keyword evidence="10" id="KW-0732">Signal</keyword>
<name>A0ABR3QFF7_9TREE</name>
<evidence type="ECO:0000256" key="5">
    <source>
        <dbReference type="ARBA" id="ARBA00023295"/>
    </source>
</evidence>
<feature type="compositionally biased region" description="Gly residues" evidence="9">
    <location>
        <begin position="392"/>
        <end position="423"/>
    </location>
</feature>